<keyword evidence="6" id="KW-0539">Nucleus</keyword>
<evidence type="ECO:0000256" key="4">
    <source>
        <dbReference type="ARBA" id="ARBA00023125"/>
    </source>
</evidence>
<dbReference type="GO" id="GO:0003677">
    <property type="term" value="F:DNA binding"/>
    <property type="evidence" value="ECO:0007669"/>
    <property type="project" value="UniProtKB-KW"/>
</dbReference>
<keyword evidence="2" id="KW-0677">Repeat</keyword>
<dbReference type="PANTHER" id="PTHR47997">
    <property type="entry name" value="MYB DOMAIN PROTEIN 55"/>
    <property type="match status" value="1"/>
</dbReference>
<keyword evidence="8" id="KW-1185">Reference proteome</keyword>
<dbReference type="SUPFAM" id="SSF46689">
    <property type="entry name" value="Homeodomain-like"/>
    <property type="match status" value="1"/>
</dbReference>
<dbReference type="InterPro" id="IPR051953">
    <property type="entry name" value="Plant_SW-associated_TFs"/>
</dbReference>
<comment type="subcellular location">
    <subcellularLocation>
        <location evidence="1">Nucleus</location>
    </subcellularLocation>
</comment>
<evidence type="ECO:0000256" key="5">
    <source>
        <dbReference type="ARBA" id="ARBA00023163"/>
    </source>
</evidence>
<accession>A0A2U1LV64</accession>
<gene>
    <name evidence="7" type="ORF">CTI12_AA450250</name>
</gene>
<dbReference type="Gene3D" id="3.30.200.20">
    <property type="entry name" value="Phosphorylase Kinase, domain 1"/>
    <property type="match status" value="1"/>
</dbReference>
<dbReference type="PANTHER" id="PTHR47997:SF11">
    <property type="entry name" value="TRANSCRIPTION FACTOR LAF1"/>
    <property type="match status" value="1"/>
</dbReference>
<sequence>MPEDTPNSLKKLKLLLFLISADRETSAVATGKHDAKILENKKVESNSCTKSQHIAGLQRSGKSCKLRWIDYLRPGFKQDTFNFLEEEIILILHGMVDIMKHSLEHPNMVTIKNAYEDNNAVHIVIELCDNRELFDRSVAQVHYVERAAATIVWLKHFVKGEIFCS</sequence>
<proteinExistence type="predicted"/>
<reference evidence="7 8" key="1">
    <citation type="journal article" date="2018" name="Mol. Plant">
        <title>The genome of Artemisia annua provides insight into the evolution of Asteraceae family and artemisinin biosynthesis.</title>
        <authorList>
            <person name="Shen Q."/>
            <person name="Zhang L."/>
            <person name="Liao Z."/>
            <person name="Wang S."/>
            <person name="Yan T."/>
            <person name="Shi P."/>
            <person name="Liu M."/>
            <person name="Fu X."/>
            <person name="Pan Q."/>
            <person name="Wang Y."/>
            <person name="Lv Z."/>
            <person name="Lu X."/>
            <person name="Zhang F."/>
            <person name="Jiang W."/>
            <person name="Ma Y."/>
            <person name="Chen M."/>
            <person name="Hao X."/>
            <person name="Li L."/>
            <person name="Tang Y."/>
            <person name="Lv G."/>
            <person name="Zhou Y."/>
            <person name="Sun X."/>
            <person name="Brodelius P.E."/>
            <person name="Rose J.K.C."/>
            <person name="Tang K."/>
        </authorList>
    </citation>
    <scope>NUCLEOTIDE SEQUENCE [LARGE SCALE GENOMIC DNA]</scope>
    <source>
        <strain evidence="8">cv. Huhao1</strain>
        <tissue evidence="7">Leaf</tissue>
    </source>
</reference>
<keyword evidence="3" id="KW-0805">Transcription regulation</keyword>
<keyword evidence="4" id="KW-0238">DNA-binding</keyword>
<protein>
    <submittedName>
        <fullName evidence="7">EF-hand domain pair</fullName>
    </submittedName>
</protein>
<evidence type="ECO:0000256" key="1">
    <source>
        <dbReference type="ARBA" id="ARBA00004123"/>
    </source>
</evidence>
<dbReference type="AlphaFoldDB" id="A0A2U1LV64"/>
<keyword evidence="5" id="KW-0804">Transcription</keyword>
<evidence type="ECO:0000256" key="3">
    <source>
        <dbReference type="ARBA" id="ARBA00023015"/>
    </source>
</evidence>
<evidence type="ECO:0000256" key="6">
    <source>
        <dbReference type="ARBA" id="ARBA00023242"/>
    </source>
</evidence>
<dbReference type="Gene3D" id="1.10.510.10">
    <property type="entry name" value="Transferase(Phosphotransferase) domain 1"/>
    <property type="match status" value="1"/>
</dbReference>
<dbReference type="STRING" id="35608.A0A2U1LV64"/>
<comment type="caution">
    <text evidence="7">The sequence shown here is derived from an EMBL/GenBank/DDBJ whole genome shotgun (WGS) entry which is preliminary data.</text>
</comment>
<dbReference type="GO" id="GO:0005634">
    <property type="term" value="C:nucleus"/>
    <property type="evidence" value="ECO:0007669"/>
    <property type="project" value="UniProtKB-SubCell"/>
</dbReference>
<dbReference type="OrthoDB" id="1435876at2759"/>
<evidence type="ECO:0000313" key="8">
    <source>
        <dbReference type="Proteomes" id="UP000245207"/>
    </source>
</evidence>
<dbReference type="InterPro" id="IPR009057">
    <property type="entry name" value="Homeodomain-like_sf"/>
</dbReference>
<evidence type="ECO:0000256" key="2">
    <source>
        <dbReference type="ARBA" id="ARBA00022737"/>
    </source>
</evidence>
<dbReference type="Proteomes" id="UP000245207">
    <property type="component" value="Unassembled WGS sequence"/>
</dbReference>
<evidence type="ECO:0000313" key="7">
    <source>
        <dbReference type="EMBL" id="PWA52900.1"/>
    </source>
</evidence>
<dbReference type="EMBL" id="PKPP01007617">
    <property type="protein sequence ID" value="PWA52900.1"/>
    <property type="molecule type" value="Genomic_DNA"/>
</dbReference>
<dbReference type="SUPFAM" id="SSF56112">
    <property type="entry name" value="Protein kinase-like (PK-like)"/>
    <property type="match status" value="1"/>
</dbReference>
<organism evidence="7 8">
    <name type="scientific">Artemisia annua</name>
    <name type="common">Sweet wormwood</name>
    <dbReference type="NCBI Taxonomy" id="35608"/>
    <lineage>
        <taxon>Eukaryota</taxon>
        <taxon>Viridiplantae</taxon>
        <taxon>Streptophyta</taxon>
        <taxon>Embryophyta</taxon>
        <taxon>Tracheophyta</taxon>
        <taxon>Spermatophyta</taxon>
        <taxon>Magnoliopsida</taxon>
        <taxon>eudicotyledons</taxon>
        <taxon>Gunneridae</taxon>
        <taxon>Pentapetalae</taxon>
        <taxon>asterids</taxon>
        <taxon>campanulids</taxon>
        <taxon>Asterales</taxon>
        <taxon>Asteraceae</taxon>
        <taxon>Asteroideae</taxon>
        <taxon>Anthemideae</taxon>
        <taxon>Artemisiinae</taxon>
        <taxon>Artemisia</taxon>
    </lineage>
</organism>
<name>A0A2U1LV64_ARTAN</name>
<dbReference type="InterPro" id="IPR011009">
    <property type="entry name" value="Kinase-like_dom_sf"/>
</dbReference>